<feature type="region of interest" description="Disordered" evidence="1">
    <location>
        <begin position="1"/>
        <end position="24"/>
    </location>
</feature>
<accession>A0A401Z269</accession>
<sequence>MSTAREPFGMRYAAGQTSAPVDSGGVTYDRELQIAVAADGNPWAFSAPNDTSSATNSDSRNDEGTDLW</sequence>
<evidence type="ECO:0008006" key="4">
    <source>
        <dbReference type="Google" id="ProtNLM"/>
    </source>
</evidence>
<dbReference type="AlphaFoldDB" id="A0A401Z269"/>
<dbReference type="EMBL" id="BIFH01000043">
    <property type="protein sequence ID" value="GCE00983.1"/>
    <property type="molecule type" value="Genomic_DNA"/>
</dbReference>
<evidence type="ECO:0000313" key="2">
    <source>
        <dbReference type="EMBL" id="GCE00983.1"/>
    </source>
</evidence>
<organism evidence="2 3">
    <name type="scientific">Embleya hyalina</name>
    <dbReference type="NCBI Taxonomy" id="516124"/>
    <lineage>
        <taxon>Bacteria</taxon>
        <taxon>Bacillati</taxon>
        <taxon>Actinomycetota</taxon>
        <taxon>Actinomycetes</taxon>
        <taxon>Kitasatosporales</taxon>
        <taxon>Streptomycetaceae</taxon>
        <taxon>Embleya</taxon>
    </lineage>
</organism>
<gene>
    <name evidence="2" type="ORF">EHYA_08714</name>
</gene>
<evidence type="ECO:0000313" key="3">
    <source>
        <dbReference type="Proteomes" id="UP000286931"/>
    </source>
</evidence>
<evidence type="ECO:0000256" key="1">
    <source>
        <dbReference type="SAM" id="MobiDB-lite"/>
    </source>
</evidence>
<dbReference type="InterPro" id="IPR026496">
    <property type="entry name" value="GRASP_targ"/>
</dbReference>
<dbReference type="NCBIfam" id="TIGR04186">
    <property type="entry name" value="GRASP_targ"/>
    <property type="match status" value="1"/>
</dbReference>
<keyword evidence="3" id="KW-1185">Reference proteome</keyword>
<feature type="compositionally biased region" description="Basic and acidic residues" evidence="1">
    <location>
        <begin position="59"/>
        <end position="68"/>
    </location>
</feature>
<feature type="region of interest" description="Disordered" evidence="1">
    <location>
        <begin position="40"/>
        <end position="68"/>
    </location>
</feature>
<reference evidence="2 3" key="1">
    <citation type="submission" date="2018-12" db="EMBL/GenBank/DDBJ databases">
        <title>Draft genome sequence of Embleya hyalina NBRC 13850T.</title>
        <authorList>
            <person name="Komaki H."/>
            <person name="Hosoyama A."/>
            <person name="Kimura A."/>
            <person name="Ichikawa N."/>
            <person name="Tamura T."/>
        </authorList>
    </citation>
    <scope>NUCLEOTIDE SEQUENCE [LARGE SCALE GENOMIC DNA]</scope>
    <source>
        <strain evidence="2 3">NBRC 13850</strain>
    </source>
</reference>
<dbReference type="Proteomes" id="UP000286931">
    <property type="component" value="Unassembled WGS sequence"/>
</dbReference>
<name>A0A401Z269_9ACTN</name>
<protein>
    <recommendedName>
        <fullName evidence="4">ATP-grasp-modified RiPP</fullName>
    </recommendedName>
</protein>
<dbReference type="RefSeq" id="WP_246127263.1">
    <property type="nucleotide sequence ID" value="NZ_BIFH01000043.1"/>
</dbReference>
<feature type="compositionally biased region" description="Polar residues" evidence="1">
    <location>
        <begin position="48"/>
        <end position="58"/>
    </location>
</feature>
<proteinExistence type="predicted"/>
<comment type="caution">
    <text evidence="2">The sequence shown here is derived from an EMBL/GenBank/DDBJ whole genome shotgun (WGS) entry which is preliminary data.</text>
</comment>